<proteinExistence type="predicted"/>
<name>A0ABY1IFP1_9HYPH</name>
<keyword evidence="2" id="KW-1185">Reference proteome</keyword>
<gene>
    <name evidence="1" type="ORF">SAMN02745911_1681</name>
</gene>
<protein>
    <submittedName>
        <fullName evidence="1">Uncharacterized protein</fullName>
    </submittedName>
</protein>
<reference evidence="1 2" key="1">
    <citation type="submission" date="2016-11" db="EMBL/GenBank/DDBJ databases">
        <authorList>
            <person name="Varghese N."/>
            <person name="Submissions S."/>
        </authorList>
    </citation>
    <scope>NUCLEOTIDE SEQUENCE [LARGE SCALE GENOMIC DNA]</scope>
    <source>
        <strain evidence="1 2">DSM 21988</strain>
    </source>
</reference>
<accession>A0ABY1IFP1</accession>
<evidence type="ECO:0000313" key="2">
    <source>
        <dbReference type="Proteomes" id="UP000184290"/>
    </source>
</evidence>
<organism evidence="1 2">
    <name type="scientific">Aureimonas altamirensis DSM 21988</name>
    <dbReference type="NCBI Taxonomy" id="1121026"/>
    <lineage>
        <taxon>Bacteria</taxon>
        <taxon>Pseudomonadati</taxon>
        <taxon>Pseudomonadota</taxon>
        <taxon>Alphaproteobacteria</taxon>
        <taxon>Hyphomicrobiales</taxon>
        <taxon>Aurantimonadaceae</taxon>
        <taxon>Aureimonas</taxon>
    </lineage>
</organism>
<sequence>MAQTSRSSAARHPQWRIIDAECWTVRRPSGPELRRAVPLKRGLAAAFGDALRRLVRLGRG</sequence>
<comment type="caution">
    <text evidence="1">The sequence shown here is derived from an EMBL/GenBank/DDBJ whole genome shotgun (WGS) entry which is preliminary data.</text>
</comment>
<dbReference type="RefSeq" id="WP_060604664.1">
    <property type="nucleotide sequence ID" value="NZ_FQZC01000002.1"/>
</dbReference>
<evidence type="ECO:0000313" key="1">
    <source>
        <dbReference type="EMBL" id="SHJ10285.1"/>
    </source>
</evidence>
<dbReference type="Proteomes" id="UP000184290">
    <property type="component" value="Unassembled WGS sequence"/>
</dbReference>
<dbReference type="EMBL" id="FQZC01000002">
    <property type="protein sequence ID" value="SHJ10285.1"/>
    <property type="molecule type" value="Genomic_DNA"/>
</dbReference>